<dbReference type="GO" id="GO:0006513">
    <property type="term" value="P:protein monoubiquitination"/>
    <property type="evidence" value="ECO:0007669"/>
    <property type="project" value="TreeGrafter"/>
</dbReference>
<keyword evidence="2" id="KW-1185">Reference proteome</keyword>
<dbReference type="GO" id="GO:0000209">
    <property type="term" value="P:protein polyubiquitination"/>
    <property type="evidence" value="ECO:0007669"/>
    <property type="project" value="TreeGrafter"/>
</dbReference>
<dbReference type="GO" id="GO:0031624">
    <property type="term" value="F:ubiquitin conjugating enzyme binding"/>
    <property type="evidence" value="ECO:0007669"/>
    <property type="project" value="TreeGrafter"/>
</dbReference>
<dbReference type="AlphaFoldDB" id="A0AAD5TJG3"/>
<sequence>MTAESQPPSHELHCGNHRTFPPVYVELLPKIRSLVVSILLPPAQRLAKPVVTESRIILPPQDDLSASGCTLDLPAAADPVSVSVTRTPDGLSLKLALRHSAVLPPDPSTTDPRSDVPALANLVSICCHACSSNLLLPTPAGSASRFAKAVELPSEYWHELTDCWACHTEDYSQMPGQKGGVVLAKPGILMVGKSHVVLHPGDVDFAALDVDLAESSKGVLRVGRTAPALCSTCRTPVGDYQFDTIPLTRDAVRDQVHGIKLYKYRVAFETAASVPIPSPTLSMNTTSPPLPPPPFRPFVTYFVDELRDSTEAHAAYRFAVSEKDAEGPRLLIWVLSWNVFISSTIAAPQPTPYRTLRPAVKVLYVDFAPVSGVCPPPHVKALCTAWEHDPQVEHVSLHKSLCDEVLDALKSSSTHIPPAQRESKGFSVGFLARA</sequence>
<evidence type="ECO:0008006" key="3">
    <source>
        <dbReference type="Google" id="ProtNLM"/>
    </source>
</evidence>
<dbReference type="GO" id="GO:0005634">
    <property type="term" value="C:nucleus"/>
    <property type="evidence" value="ECO:0007669"/>
    <property type="project" value="TreeGrafter"/>
</dbReference>
<evidence type="ECO:0000313" key="2">
    <source>
        <dbReference type="Proteomes" id="UP001212152"/>
    </source>
</evidence>
<evidence type="ECO:0000313" key="1">
    <source>
        <dbReference type="EMBL" id="KAJ3177312.1"/>
    </source>
</evidence>
<dbReference type="GO" id="GO:0030332">
    <property type="term" value="F:cyclin binding"/>
    <property type="evidence" value="ECO:0007669"/>
    <property type="project" value="TreeGrafter"/>
</dbReference>
<dbReference type="GO" id="GO:0000151">
    <property type="term" value="C:ubiquitin ligase complex"/>
    <property type="evidence" value="ECO:0007669"/>
    <property type="project" value="TreeGrafter"/>
</dbReference>
<protein>
    <recommendedName>
        <fullName evidence="3">Ubiquitin-conjugating enzyme E2C-binding protein</fullName>
    </recommendedName>
</protein>
<name>A0AAD5TJG3_9FUNG</name>
<reference evidence="1" key="1">
    <citation type="submission" date="2020-05" db="EMBL/GenBank/DDBJ databases">
        <title>Phylogenomic resolution of chytrid fungi.</title>
        <authorList>
            <person name="Stajich J.E."/>
            <person name="Amses K."/>
            <person name="Simmons R."/>
            <person name="Seto K."/>
            <person name="Myers J."/>
            <person name="Bonds A."/>
            <person name="Quandt C.A."/>
            <person name="Barry K."/>
            <person name="Liu P."/>
            <person name="Grigoriev I."/>
            <person name="Longcore J.E."/>
            <person name="James T.Y."/>
        </authorList>
    </citation>
    <scope>NUCLEOTIDE SEQUENCE</scope>
    <source>
        <strain evidence="1">JEL0379</strain>
    </source>
</reference>
<dbReference type="Proteomes" id="UP001212152">
    <property type="component" value="Unassembled WGS sequence"/>
</dbReference>
<dbReference type="Pfam" id="PF09814">
    <property type="entry name" value="HECT_2"/>
    <property type="match status" value="1"/>
</dbReference>
<gene>
    <name evidence="1" type="ORF">HDU87_004564</name>
</gene>
<dbReference type="PANTHER" id="PTHR31531:SF2">
    <property type="entry name" value="E3 UBIQUITIN-PROTEIN LIGASE E3D"/>
    <property type="match status" value="1"/>
</dbReference>
<dbReference type="GO" id="GO:0051865">
    <property type="term" value="P:protein autoubiquitination"/>
    <property type="evidence" value="ECO:0007669"/>
    <property type="project" value="TreeGrafter"/>
</dbReference>
<dbReference type="GO" id="GO:0005829">
    <property type="term" value="C:cytosol"/>
    <property type="evidence" value="ECO:0007669"/>
    <property type="project" value="TreeGrafter"/>
</dbReference>
<dbReference type="PANTHER" id="PTHR31531">
    <property type="entry name" value="E3 UBIQUITIN-PROTEIN LIGASE E3D FAMILY MEMBER"/>
    <property type="match status" value="1"/>
</dbReference>
<dbReference type="GO" id="GO:0043161">
    <property type="term" value="P:proteasome-mediated ubiquitin-dependent protein catabolic process"/>
    <property type="evidence" value="ECO:0007669"/>
    <property type="project" value="TreeGrafter"/>
</dbReference>
<dbReference type="InterPro" id="IPR019193">
    <property type="entry name" value="UBQ-conj_enz_E2-bd_prot"/>
</dbReference>
<dbReference type="EMBL" id="JADGJQ010000034">
    <property type="protein sequence ID" value="KAJ3177312.1"/>
    <property type="molecule type" value="Genomic_DNA"/>
</dbReference>
<proteinExistence type="predicted"/>
<organism evidence="1 2">
    <name type="scientific">Geranomyces variabilis</name>
    <dbReference type="NCBI Taxonomy" id="109894"/>
    <lineage>
        <taxon>Eukaryota</taxon>
        <taxon>Fungi</taxon>
        <taxon>Fungi incertae sedis</taxon>
        <taxon>Chytridiomycota</taxon>
        <taxon>Chytridiomycota incertae sedis</taxon>
        <taxon>Chytridiomycetes</taxon>
        <taxon>Spizellomycetales</taxon>
        <taxon>Powellomycetaceae</taxon>
        <taxon>Geranomyces</taxon>
    </lineage>
</organism>
<dbReference type="GO" id="GO:0061630">
    <property type="term" value="F:ubiquitin protein ligase activity"/>
    <property type="evidence" value="ECO:0007669"/>
    <property type="project" value="TreeGrafter"/>
</dbReference>
<accession>A0AAD5TJG3</accession>
<comment type="caution">
    <text evidence="1">The sequence shown here is derived from an EMBL/GenBank/DDBJ whole genome shotgun (WGS) entry which is preliminary data.</text>
</comment>